<dbReference type="Proteomes" id="UP000545490">
    <property type="component" value="Unassembled WGS sequence"/>
</dbReference>
<dbReference type="AlphaFoldDB" id="A0A7W6BEK1"/>
<dbReference type="EMBL" id="JACIDG010000011">
    <property type="protein sequence ID" value="MBB3917055.1"/>
    <property type="molecule type" value="Genomic_DNA"/>
</dbReference>
<organism evidence="2 3">
    <name type="scientific">Rhizobium fabae</name>
    <dbReference type="NCBI Taxonomy" id="573179"/>
    <lineage>
        <taxon>Bacteria</taxon>
        <taxon>Pseudomonadati</taxon>
        <taxon>Pseudomonadota</taxon>
        <taxon>Alphaproteobacteria</taxon>
        <taxon>Hyphomicrobiales</taxon>
        <taxon>Rhizobiaceae</taxon>
        <taxon>Rhizobium/Agrobacterium group</taxon>
        <taxon>Rhizobium</taxon>
    </lineage>
</organism>
<dbReference type="Pfam" id="PF18863">
    <property type="entry name" value="AbiJ_NTD4"/>
    <property type="match status" value="1"/>
</dbReference>
<evidence type="ECO:0000313" key="2">
    <source>
        <dbReference type="EMBL" id="MBB3917055.1"/>
    </source>
</evidence>
<comment type="caution">
    <text evidence="2">The sequence shown here is derived from an EMBL/GenBank/DDBJ whole genome shotgun (WGS) entry which is preliminary data.</text>
</comment>
<reference evidence="2 3" key="1">
    <citation type="submission" date="2020-08" db="EMBL/GenBank/DDBJ databases">
        <title>Genomic Encyclopedia of Type Strains, Phase IV (KMG-IV): sequencing the most valuable type-strain genomes for metagenomic binning, comparative biology and taxonomic classification.</title>
        <authorList>
            <person name="Goeker M."/>
        </authorList>
    </citation>
    <scope>NUCLEOTIDE SEQUENCE [LARGE SCALE GENOMIC DNA]</scope>
    <source>
        <strain evidence="2 3">DSM 19331</strain>
    </source>
</reference>
<evidence type="ECO:0000259" key="1">
    <source>
        <dbReference type="Pfam" id="PF18863"/>
    </source>
</evidence>
<evidence type="ECO:0000313" key="3">
    <source>
        <dbReference type="Proteomes" id="UP000545490"/>
    </source>
</evidence>
<feature type="domain" description="HEPN AbiJ-N-terminal" evidence="1">
    <location>
        <begin position="4"/>
        <end position="214"/>
    </location>
</feature>
<protein>
    <recommendedName>
        <fullName evidence="1">HEPN AbiJ-N-terminal domain-containing protein</fullName>
    </recommendedName>
</protein>
<dbReference type="InterPro" id="IPR049503">
    <property type="entry name" value="AbiJ_NTD4"/>
</dbReference>
<name>A0A7W6BEK1_9HYPH</name>
<proteinExistence type="predicted"/>
<sequence length="342" mass="38630">MITDVFSIRYEDTPIWSAFTERDRRFLVQAAKLVTEQLFPRTYSGDSENADASLKTVNDRVATEIGLLHLGQPWIQLSNQWHKRTIADQLSGFMMDTFQDAFSPDLFMKIRISVVELAFRIREEQVAALKESLPARKADLKARFAKTSGGIATTVAQLNKLEAQTQSLNKMFEEAVIELNERMLRAHFPLSYHRGFIQISNDATVAAIVEKPFWALVSAPLWENVAIDMARAVDLRDNNKRDASLYASKALESTLKIISDKKGWTTGHEVGPVNYVNNLVSKNNGRFIEVWEQESLHKLFSDARSPFGHGPGTAPMPSMTPQQASWAIEVSMSWIKSLINRL</sequence>
<gene>
    <name evidence="2" type="ORF">GGQ65_004365</name>
</gene>
<dbReference type="RefSeq" id="WP_164737565.1">
    <property type="nucleotide sequence ID" value="NZ_JACIDG010000011.1"/>
</dbReference>
<accession>A0A7W6BEK1</accession>